<dbReference type="SMART" id="SM00448">
    <property type="entry name" value="REC"/>
    <property type="match status" value="1"/>
</dbReference>
<dbReference type="Pfam" id="PF00072">
    <property type="entry name" value="Response_reg"/>
    <property type="match status" value="1"/>
</dbReference>
<dbReference type="GO" id="GO:0000156">
    <property type="term" value="F:phosphorelay response regulator activity"/>
    <property type="evidence" value="ECO:0007669"/>
    <property type="project" value="InterPro"/>
</dbReference>
<dbReference type="InterPro" id="IPR007492">
    <property type="entry name" value="LytTR_DNA-bd_dom"/>
</dbReference>
<dbReference type="InterPro" id="IPR011006">
    <property type="entry name" value="CheY-like_superfamily"/>
</dbReference>
<dbReference type="SMART" id="SM00850">
    <property type="entry name" value="LytTR"/>
    <property type="match status" value="1"/>
</dbReference>
<dbReference type="PROSITE" id="PS50110">
    <property type="entry name" value="RESPONSE_REGULATORY"/>
    <property type="match status" value="1"/>
</dbReference>
<dbReference type="FunFam" id="3.40.50.2300:FF:000361">
    <property type="entry name" value="Two-component system response regulator"/>
    <property type="match status" value="1"/>
</dbReference>
<dbReference type="SUPFAM" id="SSF52172">
    <property type="entry name" value="CheY-like"/>
    <property type="match status" value="1"/>
</dbReference>
<feature type="domain" description="HTH LytTR-type" evidence="3">
    <location>
        <begin position="158"/>
        <end position="265"/>
    </location>
</feature>
<dbReference type="EMBL" id="JACWZY010000019">
    <property type="protein sequence ID" value="MBD2703087.1"/>
    <property type="molecule type" value="Genomic_DNA"/>
</dbReference>
<keyword evidence="5" id="KW-1185">Reference proteome</keyword>
<evidence type="ECO:0000259" key="3">
    <source>
        <dbReference type="PROSITE" id="PS50930"/>
    </source>
</evidence>
<dbReference type="Pfam" id="PF04397">
    <property type="entry name" value="LytTR"/>
    <property type="match status" value="1"/>
</dbReference>
<dbReference type="InterPro" id="IPR046947">
    <property type="entry name" value="LytR-like"/>
</dbReference>
<evidence type="ECO:0000313" key="5">
    <source>
        <dbReference type="Proteomes" id="UP000598820"/>
    </source>
</evidence>
<dbReference type="InterPro" id="IPR001789">
    <property type="entry name" value="Sig_transdc_resp-reg_receiver"/>
</dbReference>
<dbReference type="Gene3D" id="3.40.50.2300">
    <property type="match status" value="1"/>
</dbReference>
<organism evidence="4 5">
    <name type="scientific">Spirosoma profusum</name>
    <dbReference type="NCBI Taxonomy" id="2771354"/>
    <lineage>
        <taxon>Bacteria</taxon>
        <taxon>Pseudomonadati</taxon>
        <taxon>Bacteroidota</taxon>
        <taxon>Cytophagia</taxon>
        <taxon>Cytophagales</taxon>
        <taxon>Cytophagaceae</taxon>
        <taxon>Spirosoma</taxon>
    </lineage>
</organism>
<dbReference type="Gene3D" id="2.40.50.1020">
    <property type="entry name" value="LytTr DNA-binding domain"/>
    <property type="match status" value="1"/>
</dbReference>
<keyword evidence="1" id="KW-0597">Phosphoprotein</keyword>
<dbReference type="PROSITE" id="PS50930">
    <property type="entry name" value="HTH_LYTTR"/>
    <property type="match status" value="1"/>
</dbReference>
<evidence type="ECO:0000313" key="4">
    <source>
        <dbReference type="EMBL" id="MBD2703087.1"/>
    </source>
</evidence>
<dbReference type="AlphaFoldDB" id="A0A926XYG3"/>
<reference evidence="4" key="1">
    <citation type="submission" date="2020-09" db="EMBL/GenBank/DDBJ databases">
        <authorList>
            <person name="Kim M.K."/>
        </authorList>
    </citation>
    <scope>NUCLEOTIDE SEQUENCE</scope>
    <source>
        <strain evidence="4">BT702</strain>
    </source>
</reference>
<protein>
    <submittedName>
        <fullName evidence="4">Response regulator transcription factor</fullName>
    </submittedName>
</protein>
<evidence type="ECO:0000259" key="2">
    <source>
        <dbReference type="PROSITE" id="PS50110"/>
    </source>
</evidence>
<proteinExistence type="predicted"/>
<dbReference type="RefSeq" id="WP_190888934.1">
    <property type="nucleotide sequence ID" value="NZ_JACWZY010000019.1"/>
</dbReference>
<dbReference type="Proteomes" id="UP000598820">
    <property type="component" value="Unassembled WGS sequence"/>
</dbReference>
<dbReference type="PANTHER" id="PTHR37299">
    <property type="entry name" value="TRANSCRIPTIONAL REGULATOR-RELATED"/>
    <property type="match status" value="1"/>
</dbReference>
<sequence length="265" mass="30354">MNVLIVEDEAVAARQLKAMLCRAGEDINVMAVLESIEATVTYLRQSPQPDLILLDIELADGQSFEIFKQVNVTSPVIFTTAYDEYARKAFEVNSVDYLLKPIEEAALRKALDKFRQLRQTYGGDTSAGTSGGLLVPIDELLRQINQHGRPNTHFRDRFLVHMGQRLLPIDVAEVAYFFTANKLTYLKTGTDKQYAIDYSLDELEQTLDPRRFYRVNRQFIVSHKSVQKVHLYFTSKLKVDLLPATDDDVIISREKSMAFRRWLGE</sequence>
<comment type="caution">
    <text evidence="4">The sequence shown here is derived from an EMBL/GenBank/DDBJ whole genome shotgun (WGS) entry which is preliminary data.</text>
</comment>
<dbReference type="GO" id="GO:0003677">
    <property type="term" value="F:DNA binding"/>
    <property type="evidence" value="ECO:0007669"/>
    <property type="project" value="InterPro"/>
</dbReference>
<evidence type="ECO:0000256" key="1">
    <source>
        <dbReference type="PROSITE-ProRule" id="PRU00169"/>
    </source>
</evidence>
<gene>
    <name evidence="4" type="ORF">IC229_20740</name>
</gene>
<accession>A0A926XYG3</accession>
<feature type="modified residue" description="4-aspartylphosphate" evidence="1">
    <location>
        <position position="55"/>
    </location>
</feature>
<dbReference type="PANTHER" id="PTHR37299:SF1">
    <property type="entry name" value="STAGE 0 SPORULATION PROTEIN A HOMOLOG"/>
    <property type="match status" value="1"/>
</dbReference>
<name>A0A926XYG3_9BACT</name>
<feature type="domain" description="Response regulatory" evidence="2">
    <location>
        <begin position="2"/>
        <end position="115"/>
    </location>
</feature>